<keyword evidence="3" id="KW-1185">Reference proteome</keyword>
<evidence type="ECO:0000313" key="2">
    <source>
        <dbReference type="EMBL" id="WAR09306.1"/>
    </source>
</evidence>
<protein>
    <submittedName>
        <fullName evidence="2">BTBD2-like protein</fullName>
    </submittedName>
</protein>
<dbReference type="Pfam" id="PF07707">
    <property type="entry name" value="BACK"/>
    <property type="match status" value="1"/>
</dbReference>
<dbReference type="Gene3D" id="1.25.40.420">
    <property type="match status" value="1"/>
</dbReference>
<gene>
    <name evidence="2" type="ORF">MAR_019264</name>
</gene>
<proteinExistence type="predicted"/>
<dbReference type="InterPro" id="IPR011705">
    <property type="entry name" value="BACK"/>
</dbReference>
<dbReference type="PANTHER" id="PTHR45774:SF4">
    <property type="entry name" value="AXUNDEAD, ISOFORM F"/>
    <property type="match status" value="1"/>
</dbReference>
<feature type="domain" description="BACK" evidence="1">
    <location>
        <begin position="43"/>
        <end position="113"/>
    </location>
</feature>
<evidence type="ECO:0000259" key="1">
    <source>
        <dbReference type="Pfam" id="PF07707"/>
    </source>
</evidence>
<dbReference type="Proteomes" id="UP001164746">
    <property type="component" value="Chromosome 6"/>
</dbReference>
<dbReference type="PANTHER" id="PTHR45774">
    <property type="entry name" value="BTB/POZ DOMAIN-CONTAINING"/>
    <property type="match status" value="1"/>
</dbReference>
<evidence type="ECO:0000313" key="3">
    <source>
        <dbReference type="Proteomes" id="UP001164746"/>
    </source>
</evidence>
<reference evidence="2" key="1">
    <citation type="submission" date="2022-11" db="EMBL/GenBank/DDBJ databases">
        <title>Centuries of genome instability and evolution in soft-shell clam transmissible cancer (bioRxiv).</title>
        <authorList>
            <person name="Hart S.F.M."/>
            <person name="Yonemitsu M.A."/>
            <person name="Giersch R.M."/>
            <person name="Beal B.F."/>
            <person name="Arriagada G."/>
            <person name="Davis B.W."/>
            <person name="Ostrander E.A."/>
            <person name="Goff S.P."/>
            <person name="Metzger M.J."/>
        </authorList>
    </citation>
    <scope>NUCLEOTIDE SEQUENCE</scope>
    <source>
        <strain evidence="2">MELC-2E11</strain>
        <tissue evidence="2">Siphon/mantle</tissue>
    </source>
</reference>
<accession>A0ABY7EKP3</accession>
<sequence>MYFVLGSERSAHLYPPDTPTPEIVTPVSRCHLKDLKIDNACSITETVHHHQRPKEYPHCLQVIQLNGKDVIRGRDFTNLCKTCVEIVIKSDTLNADEGSIYDALVQWGEGRCARNKIQPSKTNFREAVGELIYHVRFRLTMVLGAYLYRLLRSDEDTNKDLVARKPTATEVTVESHIMGKKDSPYISTCANKATVEMFVGLAKKKDEKKKTKITRYTVVQIDVEKLKKAGCSEIIDLTDPDILDKEIKESNKRARNYATKYKEVLIKSKVPASCFTVLPECEESSDYEISDYTSVDDDIDSLASGVSKLSAK</sequence>
<dbReference type="EMBL" id="CP111017">
    <property type="protein sequence ID" value="WAR09306.1"/>
    <property type="molecule type" value="Genomic_DNA"/>
</dbReference>
<name>A0ABY7EKP3_MYAAR</name>
<organism evidence="2 3">
    <name type="scientific">Mya arenaria</name>
    <name type="common">Soft-shell clam</name>
    <dbReference type="NCBI Taxonomy" id="6604"/>
    <lineage>
        <taxon>Eukaryota</taxon>
        <taxon>Metazoa</taxon>
        <taxon>Spiralia</taxon>
        <taxon>Lophotrochozoa</taxon>
        <taxon>Mollusca</taxon>
        <taxon>Bivalvia</taxon>
        <taxon>Autobranchia</taxon>
        <taxon>Heteroconchia</taxon>
        <taxon>Euheterodonta</taxon>
        <taxon>Imparidentia</taxon>
        <taxon>Neoheterodontei</taxon>
        <taxon>Myida</taxon>
        <taxon>Myoidea</taxon>
        <taxon>Myidae</taxon>
        <taxon>Mya</taxon>
    </lineage>
</organism>